<reference evidence="2" key="2">
    <citation type="journal article" date="2017" name="Plant Physiol. Biochem.">
        <title>Differential oxidative and antioxidative response of duckweed Lemna minor toward plant growth promoting/inhibiting bacteria.</title>
        <authorList>
            <person name="Ishizawa H."/>
            <person name="Kuroda M."/>
            <person name="Morikawa M."/>
            <person name="Ike M."/>
        </authorList>
    </citation>
    <scope>NUCLEOTIDE SEQUENCE [LARGE SCALE GENOMIC DNA]</scope>
    <source>
        <strain evidence="2">M6</strain>
    </source>
</reference>
<reference evidence="2" key="1">
    <citation type="journal article" date="2017" name="Biotechnol. Biofuels">
        <title>Evaluation of environmental bacterial communities as a factor affecting the growth of duckweed Lemna minor.</title>
        <authorList>
            <person name="Ishizawa H."/>
            <person name="Kuroda M."/>
            <person name="Morikawa M."/>
            <person name="Ike M."/>
        </authorList>
    </citation>
    <scope>NUCLEOTIDE SEQUENCE [LARGE SCALE GENOMIC DNA]</scope>
    <source>
        <strain evidence="2">M6</strain>
    </source>
</reference>
<dbReference type="AlphaFoldDB" id="A0A3G9G431"/>
<proteinExistence type="predicted"/>
<dbReference type="Proteomes" id="UP000278756">
    <property type="component" value="Chromosome 1"/>
</dbReference>
<organism evidence="1 2">
    <name type="scientific">Asticcacaulis excentricus</name>
    <dbReference type="NCBI Taxonomy" id="78587"/>
    <lineage>
        <taxon>Bacteria</taxon>
        <taxon>Pseudomonadati</taxon>
        <taxon>Pseudomonadota</taxon>
        <taxon>Alphaproteobacteria</taxon>
        <taxon>Caulobacterales</taxon>
        <taxon>Caulobacteraceae</taxon>
        <taxon>Asticcacaulis</taxon>
    </lineage>
</organism>
<evidence type="ECO:0008006" key="3">
    <source>
        <dbReference type="Google" id="ProtNLM"/>
    </source>
</evidence>
<dbReference type="OrthoDB" id="7173801at2"/>
<name>A0A3G9G431_9CAUL</name>
<accession>A0A3G9G431</accession>
<sequence>MIAFHTAAAGALNATRMFDRAATKVAQSAGGDTNTLLGAVVDQSEARTAFAANLAVMKTAEEMTGRLLDMKI</sequence>
<evidence type="ECO:0000313" key="1">
    <source>
        <dbReference type="EMBL" id="BBF80635.1"/>
    </source>
</evidence>
<gene>
    <name evidence="1" type="ORF">EM6_1220</name>
</gene>
<dbReference type="EMBL" id="AP018827">
    <property type="protein sequence ID" value="BBF80635.1"/>
    <property type="molecule type" value="Genomic_DNA"/>
</dbReference>
<evidence type="ECO:0000313" key="2">
    <source>
        <dbReference type="Proteomes" id="UP000278756"/>
    </source>
</evidence>
<protein>
    <recommendedName>
        <fullName evidence="3">Flagellar basal-body/hook protein C-terminal domain-containing protein</fullName>
    </recommendedName>
</protein>
<dbReference type="RefSeq" id="WP_126421079.1">
    <property type="nucleotide sequence ID" value="NZ_AP018827.1"/>
</dbReference>